<evidence type="ECO:0000313" key="2">
    <source>
        <dbReference type="EMBL" id="KAK3875712.1"/>
    </source>
</evidence>
<dbReference type="EMBL" id="JAWQEG010001927">
    <property type="protein sequence ID" value="KAK3875712.1"/>
    <property type="molecule type" value="Genomic_DNA"/>
</dbReference>
<evidence type="ECO:0000256" key="1">
    <source>
        <dbReference type="SAM" id="MobiDB-lite"/>
    </source>
</evidence>
<accession>A0AAE1FK38</accession>
<dbReference type="Proteomes" id="UP001286313">
    <property type="component" value="Unassembled WGS sequence"/>
</dbReference>
<dbReference type="AlphaFoldDB" id="A0AAE1FK38"/>
<reference evidence="2" key="1">
    <citation type="submission" date="2023-10" db="EMBL/GenBank/DDBJ databases">
        <title>Genome assemblies of two species of porcelain crab, Petrolisthes cinctipes and Petrolisthes manimaculis (Anomura: Porcellanidae).</title>
        <authorList>
            <person name="Angst P."/>
        </authorList>
    </citation>
    <scope>NUCLEOTIDE SEQUENCE</scope>
    <source>
        <strain evidence="2">PB745_01</strain>
        <tissue evidence="2">Gill</tissue>
    </source>
</reference>
<comment type="caution">
    <text evidence="2">The sequence shown here is derived from an EMBL/GenBank/DDBJ whole genome shotgun (WGS) entry which is preliminary data.</text>
</comment>
<evidence type="ECO:0000313" key="3">
    <source>
        <dbReference type="Proteomes" id="UP001286313"/>
    </source>
</evidence>
<protein>
    <submittedName>
        <fullName evidence="2">Uncharacterized protein</fullName>
    </submittedName>
</protein>
<keyword evidence="3" id="KW-1185">Reference proteome</keyword>
<organism evidence="2 3">
    <name type="scientific">Petrolisthes cinctipes</name>
    <name type="common">Flat porcelain crab</name>
    <dbReference type="NCBI Taxonomy" id="88211"/>
    <lineage>
        <taxon>Eukaryota</taxon>
        <taxon>Metazoa</taxon>
        <taxon>Ecdysozoa</taxon>
        <taxon>Arthropoda</taxon>
        <taxon>Crustacea</taxon>
        <taxon>Multicrustacea</taxon>
        <taxon>Malacostraca</taxon>
        <taxon>Eumalacostraca</taxon>
        <taxon>Eucarida</taxon>
        <taxon>Decapoda</taxon>
        <taxon>Pleocyemata</taxon>
        <taxon>Anomura</taxon>
        <taxon>Galatheoidea</taxon>
        <taxon>Porcellanidae</taxon>
        <taxon>Petrolisthes</taxon>
    </lineage>
</organism>
<feature type="region of interest" description="Disordered" evidence="1">
    <location>
        <begin position="1"/>
        <end position="40"/>
    </location>
</feature>
<proteinExistence type="predicted"/>
<feature type="compositionally biased region" description="Low complexity" evidence="1">
    <location>
        <begin position="24"/>
        <end position="40"/>
    </location>
</feature>
<sequence>MSGSGVQPRASHDGGDNNTNTHQSTSSLTLNASLSSPLSNPNTNHHCTTCNQIVLSGGSVDDNTRRVIREELKEINERQKRVSSLIMCDLDCDVTGPPHPAAVMAPSPHCCLGPLTPLLSRAPHPTAVSGPSPHCCLGPLTPLLSQDPHPTAVTAPTLYCYIPIFHCGHLPVVVSPCAMTGQMEERQVVYQGKEALTDLIHELKLTVHTLWVPDINFVGVMNVELEETVPHWNIWTVVDTTSSNLSLLGLLCQAKT</sequence>
<name>A0AAE1FK38_PETCI</name>
<gene>
    <name evidence="2" type="ORF">Pcinc_019432</name>
</gene>